<reference evidence="2" key="1">
    <citation type="submission" date="2022-11" db="EMBL/GenBank/DDBJ databases">
        <authorList>
            <person name="Petersen C."/>
        </authorList>
    </citation>
    <scope>NUCLEOTIDE SEQUENCE</scope>
    <source>
        <strain evidence="2">IBT 19713</strain>
    </source>
</reference>
<keyword evidence="3" id="KW-1185">Reference proteome</keyword>
<evidence type="ECO:0000256" key="1">
    <source>
        <dbReference type="SAM" id="MobiDB-lite"/>
    </source>
</evidence>
<name>A0A9W9NHJ1_9EURO</name>
<dbReference type="OrthoDB" id="4483326at2759"/>
<sequence length="113" mass="12826">MTYKSNYQFYTRDGPGSPRSPRSPPPPEELLSPLANLYPHVTAMQQQYDTSGCAFTGYSNTGYFAAAYTTHPLNEPQSPYLVRRGTECRSTRLVSKIRRLLSREDFKNRRGSA</sequence>
<accession>A0A9W9NHJ1</accession>
<organism evidence="2 3">
    <name type="scientific">Penicillium chermesinum</name>
    <dbReference type="NCBI Taxonomy" id="63820"/>
    <lineage>
        <taxon>Eukaryota</taxon>
        <taxon>Fungi</taxon>
        <taxon>Dikarya</taxon>
        <taxon>Ascomycota</taxon>
        <taxon>Pezizomycotina</taxon>
        <taxon>Eurotiomycetes</taxon>
        <taxon>Eurotiomycetidae</taxon>
        <taxon>Eurotiales</taxon>
        <taxon>Aspergillaceae</taxon>
        <taxon>Penicillium</taxon>
    </lineage>
</organism>
<dbReference type="GeneID" id="83205744"/>
<protein>
    <submittedName>
        <fullName evidence="2">Uncharacterized protein</fullName>
    </submittedName>
</protein>
<gene>
    <name evidence="2" type="ORF">N7468_009145</name>
</gene>
<comment type="caution">
    <text evidence="2">The sequence shown here is derived from an EMBL/GenBank/DDBJ whole genome shotgun (WGS) entry which is preliminary data.</text>
</comment>
<evidence type="ECO:0000313" key="2">
    <source>
        <dbReference type="EMBL" id="KAJ5219941.1"/>
    </source>
</evidence>
<dbReference type="Proteomes" id="UP001150941">
    <property type="component" value="Unassembled WGS sequence"/>
</dbReference>
<feature type="region of interest" description="Disordered" evidence="1">
    <location>
        <begin position="1"/>
        <end position="31"/>
    </location>
</feature>
<evidence type="ECO:0000313" key="3">
    <source>
        <dbReference type="Proteomes" id="UP001150941"/>
    </source>
</evidence>
<dbReference type="AlphaFoldDB" id="A0A9W9NHJ1"/>
<dbReference type="EMBL" id="JAPQKS010000007">
    <property type="protein sequence ID" value="KAJ5219941.1"/>
    <property type="molecule type" value="Genomic_DNA"/>
</dbReference>
<reference evidence="2" key="2">
    <citation type="journal article" date="2023" name="IMA Fungus">
        <title>Comparative genomic study of the Penicillium genus elucidates a diverse pangenome and 15 lateral gene transfer events.</title>
        <authorList>
            <person name="Petersen C."/>
            <person name="Sorensen T."/>
            <person name="Nielsen M.R."/>
            <person name="Sondergaard T.E."/>
            <person name="Sorensen J.L."/>
            <person name="Fitzpatrick D.A."/>
            <person name="Frisvad J.C."/>
            <person name="Nielsen K.L."/>
        </authorList>
    </citation>
    <scope>NUCLEOTIDE SEQUENCE</scope>
    <source>
        <strain evidence="2">IBT 19713</strain>
    </source>
</reference>
<proteinExistence type="predicted"/>
<dbReference type="RefSeq" id="XP_058326771.1">
    <property type="nucleotide sequence ID" value="XM_058478441.1"/>
</dbReference>